<sequence>MNYGTLLLSIASGVSRSAVAPRIASHTKVISVKEHTSLLVLLPSFLRCNDGYKRAYAHHYALNPNKGFR</sequence>
<accession>A0A450SKP0</accession>
<dbReference type="AlphaFoldDB" id="A0A450SKP0"/>
<proteinExistence type="predicted"/>
<name>A0A450SKP0_9GAMM</name>
<gene>
    <name evidence="2" type="ORF">BECKFM1743B_GA0114221_101318</name>
    <name evidence="1" type="ORF">BECKFM1743C_GA0114222_101349</name>
</gene>
<dbReference type="EMBL" id="CAADFL010000131">
    <property type="protein sequence ID" value="VFK10160.1"/>
    <property type="molecule type" value="Genomic_DNA"/>
</dbReference>
<organism evidence="1">
    <name type="scientific">Candidatus Kentrum sp. FM</name>
    <dbReference type="NCBI Taxonomy" id="2126340"/>
    <lineage>
        <taxon>Bacteria</taxon>
        <taxon>Pseudomonadati</taxon>
        <taxon>Pseudomonadota</taxon>
        <taxon>Gammaproteobacteria</taxon>
        <taxon>Candidatus Kentrum</taxon>
    </lineage>
</organism>
<dbReference type="EMBL" id="CAADFA010000134">
    <property type="protein sequence ID" value="VFJ54123.1"/>
    <property type="molecule type" value="Genomic_DNA"/>
</dbReference>
<reference evidence="1" key="1">
    <citation type="submission" date="2019-02" db="EMBL/GenBank/DDBJ databases">
        <authorList>
            <person name="Gruber-Vodicka R. H."/>
            <person name="Seah K. B. B."/>
        </authorList>
    </citation>
    <scope>NUCLEOTIDE SEQUENCE</scope>
    <source>
        <strain evidence="2">BECK_BZ164</strain>
        <strain evidence="1">BECK_BZ165</strain>
    </source>
</reference>
<protein>
    <submittedName>
        <fullName evidence="1">Uncharacterized protein</fullName>
    </submittedName>
</protein>
<evidence type="ECO:0000313" key="1">
    <source>
        <dbReference type="EMBL" id="VFJ54123.1"/>
    </source>
</evidence>
<evidence type="ECO:0000313" key="2">
    <source>
        <dbReference type="EMBL" id="VFK10160.1"/>
    </source>
</evidence>